<proteinExistence type="predicted"/>
<feature type="compositionally biased region" description="Basic residues" evidence="1">
    <location>
        <begin position="50"/>
        <end position="61"/>
    </location>
</feature>
<sequence length="560" mass="58394">MSAASGDNNALSLLACVLFVLGVVVVVLAVARRRGTDRATPKHRVDNARRRSLLRRGRHQNTGRPPEPARPTEPPHPEEPPASVWAPPDQAGPPPPAEAGTGATTRTAGPAGPAERAGPADEPPPNTDADTLDLGGDLPTARLLAQADAALVAADNALCTSEQELSFAQAQHGRDATVGFVEAVTAARADLAEAFRVRQHLDDHEPEDELSRRRALRAIVGHCAAANQRLDARAEPFELLRASEEARLASRLTVRRDEIRGRLAVAGTTWKELTAAYADSALRPIADNLPQAGARVEFASAELEQDGRRTGLRTAQQALGQAEALLDALDAFAADLATAEDAAAELLADLHAEVAAGKAVLAMAGRPPGNARGDKVGLAADVSRADEAATELATELAETRPDPVAGLRRLEAVSGPLGESLGAVRDPSSRVAHAREQLDQAMFAARASIDAAAAFLVTRRGAVGARARTRLFAARGELGQAAAATEAEPVEALVAARAAESLANQSLAAARADVERWSPPQIDGYDGALLGGFVHAPDASGRPYGSRFGGPGTRDRDRAA</sequence>
<feature type="transmembrane region" description="Helical" evidence="2">
    <location>
        <begin position="12"/>
        <end position="31"/>
    </location>
</feature>
<keyword evidence="2" id="KW-0812">Transmembrane</keyword>
<keyword evidence="2" id="KW-0472">Membrane</keyword>
<feature type="compositionally biased region" description="Low complexity" evidence="1">
    <location>
        <begin position="98"/>
        <end position="117"/>
    </location>
</feature>
<evidence type="ECO:0008006" key="5">
    <source>
        <dbReference type="Google" id="ProtNLM"/>
    </source>
</evidence>
<evidence type="ECO:0000256" key="1">
    <source>
        <dbReference type="SAM" id="MobiDB-lite"/>
    </source>
</evidence>
<dbReference type="EMBL" id="BONC01000005">
    <property type="protein sequence ID" value="GIF55033.1"/>
    <property type="molecule type" value="Genomic_DNA"/>
</dbReference>
<evidence type="ECO:0000313" key="3">
    <source>
        <dbReference type="EMBL" id="GIF55033.1"/>
    </source>
</evidence>
<accession>A0ABQ4BWX5</accession>
<feature type="region of interest" description="Disordered" evidence="1">
    <location>
        <begin position="537"/>
        <end position="560"/>
    </location>
</feature>
<organism evidence="3 4">
    <name type="scientific">Asanoa iriomotensis</name>
    <dbReference type="NCBI Taxonomy" id="234613"/>
    <lineage>
        <taxon>Bacteria</taxon>
        <taxon>Bacillati</taxon>
        <taxon>Actinomycetota</taxon>
        <taxon>Actinomycetes</taxon>
        <taxon>Micromonosporales</taxon>
        <taxon>Micromonosporaceae</taxon>
        <taxon>Asanoa</taxon>
    </lineage>
</organism>
<comment type="caution">
    <text evidence="3">The sequence shown here is derived from an EMBL/GenBank/DDBJ whole genome shotgun (WGS) entry which is preliminary data.</text>
</comment>
<keyword evidence="4" id="KW-1185">Reference proteome</keyword>
<dbReference type="Proteomes" id="UP000624325">
    <property type="component" value="Unassembled WGS sequence"/>
</dbReference>
<name>A0ABQ4BWX5_9ACTN</name>
<dbReference type="RefSeq" id="WP_203700729.1">
    <property type="nucleotide sequence ID" value="NZ_BAAALU010000005.1"/>
</dbReference>
<gene>
    <name evidence="3" type="ORF">Air01nite_11280</name>
</gene>
<feature type="region of interest" description="Disordered" evidence="1">
    <location>
        <begin position="34"/>
        <end position="135"/>
    </location>
</feature>
<protein>
    <recommendedName>
        <fullName evidence="5">TPM domain-containing protein</fullName>
    </recommendedName>
</protein>
<evidence type="ECO:0000256" key="2">
    <source>
        <dbReference type="SAM" id="Phobius"/>
    </source>
</evidence>
<keyword evidence="2" id="KW-1133">Transmembrane helix</keyword>
<feature type="compositionally biased region" description="Basic and acidic residues" evidence="1">
    <location>
        <begin position="34"/>
        <end position="49"/>
    </location>
</feature>
<reference evidence="3 4" key="1">
    <citation type="submission" date="2021-01" db="EMBL/GenBank/DDBJ databases">
        <title>Whole genome shotgun sequence of Asanoa iriomotensis NBRC 100142.</title>
        <authorList>
            <person name="Komaki H."/>
            <person name="Tamura T."/>
        </authorList>
    </citation>
    <scope>NUCLEOTIDE SEQUENCE [LARGE SCALE GENOMIC DNA]</scope>
    <source>
        <strain evidence="3 4">NBRC 100142</strain>
    </source>
</reference>
<evidence type="ECO:0000313" key="4">
    <source>
        <dbReference type="Proteomes" id="UP000624325"/>
    </source>
</evidence>